<keyword evidence="3" id="KW-1185">Reference proteome</keyword>
<dbReference type="InParanoid" id="M1YM72"/>
<dbReference type="PROSITE" id="PS51462">
    <property type="entry name" value="NUDIX"/>
    <property type="match status" value="1"/>
</dbReference>
<dbReference type="Proteomes" id="UP000011704">
    <property type="component" value="Unassembled WGS sequence"/>
</dbReference>
<dbReference type="GO" id="GO:0016787">
    <property type="term" value="F:hydrolase activity"/>
    <property type="evidence" value="ECO:0007669"/>
    <property type="project" value="UniProtKB-KW"/>
</dbReference>
<dbReference type="CDD" id="cd04692">
    <property type="entry name" value="NUDIX_Hydrolase"/>
    <property type="match status" value="1"/>
</dbReference>
<evidence type="ECO:0000259" key="1">
    <source>
        <dbReference type="PROSITE" id="PS51462"/>
    </source>
</evidence>
<dbReference type="PANTHER" id="PTHR10885">
    <property type="entry name" value="ISOPENTENYL-DIPHOSPHATE DELTA-ISOMERASE"/>
    <property type="match status" value="1"/>
</dbReference>
<evidence type="ECO:0000313" key="3">
    <source>
        <dbReference type="Proteomes" id="UP000011704"/>
    </source>
</evidence>
<gene>
    <name evidence="2" type="ORF">NITGR_730046</name>
</gene>
<dbReference type="Pfam" id="PF00293">
    <property type="entry name" value="NUDIX"/>
    <property type="match status" value="1"/>
</dbReference>
<evidence type="ECO:0000313" key="2">
    <source>
        <dbReference type="EMBL" id="CCQ91588.1"/>
    </source>
</evidence>
<dbReference type="AlphaFoldDB" id="M1YM72"/>
<dbReference type="FunCoup" id="M1YM72">
    <property type="interactions" value="13"/>
</dbReference>
<dbReference type="RefSeq" id="WP_005010461.1">
    <property type="nucleotide sequence ID" value="NZ_HG422173.1"/>
</dbReference>
<name>M1YM72_NITG3</name>
<dbReference type="PANTHER" id="PTHR10885:SF0">
    <property type="entry name" value="ISOPENTENYL-DIPHOSPHATE DELTA-ISOMERASE"/>
    <property type="match status" value="1"/>
</dbReference>
<dbReference type="EMBL" id="CAQJ01000081">
    <property type="protein sequence ID" value="CCQ91588.1"/>
    <property type="molecule type" value="Genomic_DNA"/>
</dbReference>
<dbReference type="SUPFAM" id="SSF55811">
    <property type="entry name" value="Nudix"/>
    <property type="match status" value="1"/>
</dbReference>
<comment type="caution">
    <text evidence="2">The sequence shown here is derived from an EMBL/GenBank/DDBJ whole genome shotgun (WGS) entry which is preliminary data.</text>
</comment>
<dbReference type="Gene3D" id="3.90.79.10">
    <property type="entry name" value="Nucleoside Triphosphate Pyrophosphohydrolase"/>
    <property type="match status" value="1"/>
</dbReference>
<dbReference type="HOGENOM" id="CLU_060552_3_1_0"/>
<accession>M1YM72</accession>
<proteinExistence type="predicted"/>
<dbReference type="OrthoDB" id="9804563at2"/>
<dbReference type="STRING" id="1266370.NITGR_730046"/>
<reference evidence="2 3" key="1">
    <citation type="journal article" date="2013" name="Front. Microbiol.">
        <title>The genome of Nitrospina gracilis illuminates the metabolism and evolution of the major marine nitrite oxidizer.</title>
        <authorList>
            <person name="Luecker S."/>
            <person name="Nowka B."/>
            <person name="Rattei T."/>
            <person name="Spieck E."/>
            <person name="and Daims H."/>
        </authorList>
    </citation>
    <scope>NUCLEOTIDE SEQUENCE [LARGE SCALE GENOMIC DNA]</scope>
    <source>
        <strain evidence="2 3">3/211</strain>
    </source>
</reference>
<sequence>MDDGSEIFDVVDSEDRVIGKATRREVHARGLLHRSVHILVFNEKGELFLQKRAMSKDENPGYWDTSAAGHVSAGDDYRVTAHRELDEELGIRENLKPFLRIQACAETFWEHVECYTCITRQRIRINPHEIEEGRYWSIREIQQALQTGRPAFTSSFKLLFRKYLETGIR</sequence>
<protein>
    <submittedName>
        <fullName evidence="2">NUDIX hydrolase</fullName>
    </submittedName>
</protein>
<keyword evidence="2" id="KW-0378">Hydrolase</keyword>
<feature type="domain" description="Nudix hydrolase" evidence="1">
    <location>
        <begin position="31"/>
        <end position="158"/>
    </location>
</feature>
<dbReference type="InterPro" id="IPR015797">
    <property type="entry name" value="NUDIX_hydrolase-like_dom_sf"/>
</dbReference>
<dbReference type="InterPro" id="IPR000086">
    <property type="entry name" value="NUDIX_hydrolase_dom"/>
</dbReference>
<organism evidence="2 3">
    <name type="scientific">Nitrospina gracilis (strain 3/211)</name>
    <dbReference type="NCBI Taxonomy" id="1266370"/>
    <lineage>
        <taxon>Bacteria</taxon>
        <taxon>Pseudomonadati</taxon>
        <taxon>Nitrospinota/Tectimicrobiota group</taxon>
        <taxon>Nitrospinota</taxon>
        <taxon>Nitrospinia</taxon>
        <taxon>Nitrospinales</taxon>
        <taxon>Nitrospinaceae</taxon>
        <taxon>Nitrospina</taxon>
    </lineage>
</organism>